<reference evidence="2 3" key="1">
    <citation type="submission" date="2016-01" db="EMBL/GenBank/DDBJ databases">
        <title>Characterization of the Clostridium difficile lineages that are prevalent in Hong Kong and China.</title>
        <authorList>
            <person name="Kwok J.S.-L."/>
            <person name="Lam W.-Y."/>
            <person name="Ip M."/>
            <person name="Chan T.-F."/>
            <person name="Hawkey P.M."/>
            <person name="Tsui S.K.-W."/>
        </authorList>
    </citation>
    <scope>NUCLEOTIDE SEQUENCE [LARGE SCALE GENOMIC DNA]</scope>
    <source>
        <strain evidence="2 3">300064</strain>
    </source>
</reference>
<dbReference type="Proteomes" id="UP000238081">
    <property type="component" value="Unassembled WGS sequence"/>
</dbReference>
<evidence type="ECO:0000313" key="3">
    <source>
        <dbReference type="Proteomes" id="UP000238081"/>
    </source>
</evidence>
<feature type="transmembrane region" description="Helical" evidence="1">
    <location>
        <begin position="125"/>
        <end position="144"/>
    </location>
</feature>
<feature type="transmembrane region" description="Helical" evidence="1">
    <location>
        <begin position="43"/>
        <end position="62"/>
    </location>
</feature>
<feature type="transmembrane region" description="Helical" evidence="1">
    <location>
        <begin position="9"/>
        <end position="31"/>
    </location>
</feature>
<accession>A0A2S7F5L2</accession>
<gene>
    <name evidence="2" type="ORF">AWN73_19780</name>
</gene>
<sequence length="152" mass="17350">MGKNKTEKFIFTLMMCACMVLGMTIYNMILIEGFSSEIFSNLLYDYWPGFIVALILDLFIVGKIAKYIAGKFIKDNDPVIKRILIISFCMVCGMVLCMSFYGTFINVGFSPILPYAYINAVWKNFIVALPLNLLIVSPFVRSIFLKLYPEKC</sequence>
<feature type="transmembrane region" description="Helical" evidence="1">
    <location>
        <begin position="83"/>
        <end position="105"/>
    </location>
</feature>
<evidence type="ECO:0000313" key="2">
    <source>
        <dbReference type="EMBL" id="PPV12137.1"/>
    </source>
</evidence>
<dbReference type="EMBL" id="LRDH01000160">
    <property type="protein sequence ID" value="PPV12137.1"/>
    <property type="molecule type" value="Genomic_DNA"/>
</dbReference>
<dbReference type="Pfam" id="PF11391">
    <property type="entry name" value="DUF2798"/>
    <property type="match status" value="2"/>
</dbReference>
<dbReference type="InterPro" id="IPR021529">
    <property type="entry name" value="DUF2798"/>
</dbReference>
<evidence type="ECO:0008006" key="4">
    <source>
        <dbReference type="Google" id="ProtNLM"/>
    </source>
</evidence>
<keyword evidence="1" id="KW-0812">Transmembrane</keyword>
<dbReference type="AlphaFoldDB" id="A0A2S7F5L2"/>
<organism evidence="2 3">
    <name type="scientific">Clostridium butyricum</name>
    <dbReference type="NCBI Taxonomy" id="1492"/>
    <lineage>
        <taxon>Bacteria</taxon>
        <taxon>Bacillati</taxon>
        <taxon>Bacillota</taxon>
        <taxon>Clostridia</taxon>
        <taxon>Eubacteriales</taxon>
        <taxon>Clostridiaceae</taxon>
        <taxon>Clostridium</taxon>
    </lineage>
</organism>
<evidence type="ECO:0000256" key="1">
    <source>
        <dbReference type="SAM" id="Phobius"/>
    </source>
</evidence>
<proteinExistence type="predicted"/>
<protein>
    <recommendedName>
        <fullName evidence="4">DUF2798 domain-containing protein</fullName>
    </recommendedName>
</protein>
<keyword evidence="1" id="KW-1133">Transmembrane helix</keyword>
<name>A0A2S7F5L2_CLOBU</name>
<dbReference type="RefSeq" id="WP_043667416.1">
    <property type="nucleotide sequence ID" value="NZ_JBBNPO010000004.1"/>
</dbReference>
<keyword evidence="1" id="KW-0472">Membrane</keyword>
<comment type="caution">
    <text evidence="2">The sequence shown here is derived from an EMBL/GenBank/DDBJ whole genome shotgun (WGS) entry which is preliminary data.</text>
</comment>